<dbReference type="AlphaFoldDB" id="A0A845DUT8"/>
<evidence type="ECO:0000313" key="2">
    <source>
        <dbReference type="Proteomes" id="UP000460949"/>
    </source>
</evidence>
<dbReference type="Pfam" id="PF10994">
    <property type="entry name" value="DUF2817"/>
    <property type="match status" value="1"/>
</dbReference>
<dbReference type="CDD" id="cd06233">
    <property type="entry name" value="M14-like"/>
    <property type="match status" value="1"/>
</dbReference>
<protein>
    <submittedName>
        <fullName evidence="1">DUF2817 domain-containing protein</fullName>
    </submittedName>
</protein>
<accession>A0A845DUT8</accession>
<dbReference type="Gene3D" id="3.40.630.10">
    <property type="entry name" value="Zn peptidases"/>
    <property type="match status" value="1"/>
</dbReference>
<dbReference type="Proteomes" id="UP000460949">
    <property type="component" value="Unassembled WGS sequence"/>
</dbReference>
<sequence>MDTQQYFSKTYQESRERFRGLLPQVKELWPDAALHTESIGNEEDLTIDFIYADARVSNDQVMFMTTGEHGIEGYAGAAVVKMFVENHSHAVDADYTGLCLVHSINPWGMKHFRRVTGNNVDLNRNYIYKTEHVPEDLNTNYRDASRLFQPNGSLKEIPREKTALYEYLTKGMAEQGYKAVKTAKGMGQYEFEKGVYYGGKEEERSASIMKSWQRKMLRNYSRVIHMDWHTALGPTNEVTMVISDHQERDVDTLRNDYHMENVEKFSPSKVKGDSTNHFYELQQHEFPDRRLLSALFEFGTFGTDREAELREFTTIILENELYWEGAEREEDRRWILQELRNMFYPVEQEWREAVLTEAEKVIVSVMKHENMMKDASAVSSIRKA</sequence>
<name>A0A845DUT8_9BACI</name>
<gene>
    <name evidence="1" type="ORF">GLW04_16075</name>
</gene>
<dbReference type="SUPFAM" id="SSF53187">
    <property type="entry name" value="Zn-dependent exopeptidases"/>
    <property type="match status" value="1"/>
</dbReference>
<evidence type="ECO:0000313" key="1">
    <source>
        <dbReference type="EMBL" id="MYL21421.1"/>
    </source>
</evidence>
<organism evidence="1 2">
    <name type="scientific">Halobacillus litoralis</name>
    <dbReference type="NCBI Taxonomy" id="45668"/>
    <lineage>
        <taxon>Bacteria</taxon>
        <taxon>Bacillati</taxon>
        <taxon>Bacillota</taxon>
        <taxon>Bacilli</taxon>
        <taxon>Bacillales</taxon>
        <taxon>Bacillaceae</taxon>
        <taxon>Halobacillus</taxon>
    </lineage>
</organism>
<dbReference type="InterPro" id="IPR021259">
    <property type="entry name" value="DUF2817"/>
</dbReference>
<reference evidence="1 2" key="1">
    <citation type="submission" date="2019-11" db="EMBL/GenBank/DDBJ databases">
        <title>Genome sequences of 17 halophilic strains isolated from different environments.</title>
        <authorList>
            <person name="Furrow R.E."/>
        </authorList>
    </citation>
    <scope>NUCLEOTIDE SEQUENCE [LARGE SCALE GENOMIC DNA]</scope>
    <source>
        <strain evidence="1 2">22511_23_Filter</strain>
    </source>
</reference>
<comment type="caution">
    <text evidence="1">The sequence shown here is derived from an EMBL/GenBank/DDBJ whole genome shotgun (WGS) entry which is preliminary data.</text>
</comment>
<proteinExistence type="predicted"/>
<dbReference type="EMBL" id="WMET01000004">
    <property type="protein sequence ID" value="MYL21421.1"/>
    <property type="molecule type" value="Genomic_DNA"/>
</dbReference>